<dbReference type="Proteomes" id="UP001268896">
    <property type="component" value="Unassembled WGS sequence"/>
</dbReference>
<dbReference type="Pfam" id="PF01527">
    <property type="entry name" value="HTH_Tnp_1"/>
    <property type="match status" value="1"/>
</dbReference>
<accession>A0AAW8UM35</accession>
<dbReference type="GO" id="GO:0003677">
    <property type="term" value="F:DNA binding"/>
    <property type="evidence" value="ECO:0007669"/>
    <property type="project" value="InterPro"/>
</dbReference>
<evidence type="ECO:0000313" key="2">
    <source>
        <dbReference type="Proteomes" id="UP001268896"/>
    </source>
</evidence>
<dbReference type="EMBL" id="JARQDV010000006">
    <property type="protein sequence ID" value="MDT2965304.1"/>
    <property type="molecule type" value="Genomic_DNA"/>
</dbReference>
<comment type="caution">
    <text evidence="1">The sequence shown here is derived from an EMBL/GenBank/DDBJ whole genome shotgun (WGS) entry which is preliminary data.</text>
</comment>
<dbReference type="InterPro" id="IPR002514">
    <property type="entry name" value="Transposase_8"/>
</dbReference>
<dbReference type="RefSeq" id="WP_194185256.1">
    <property type="nucleotide sequence ID" value="NZ_JAAMSE010000003.1"/>
</dbReference>
<evidence type="ECO:0000313" key="1">
    <source>
        <dbReference type="EMBL" id="MDT2965304.1"/>
    </source>
</evidence>
<reference evidence="1" key="1">
    <citation type="submission" date="2023-03" db="EMBL/GenBank/DDBJ databases">
        <authorList>
            <person name="Shen W."/>
            <person name="Cai J."/>
        </authorList>
    </citation>
    <scope>NUCLEOTIDE SEQUENCE</scope>
    <source>
        <strain evidence="1">K72-2</strain>
    </source>
</reference>
<organism evidence="1 2">
    <name type="scientific">Enterococcus casseliflavus</name>
    <name type="common">Enterococcus flavescens</name>
    <dbReference type="NCBI Taxonomy" id="37734"/>
    <lineage>
        <taxon>Bacteria</taxon>
        <taxon>Bacillati</taxon>
        <taxon>Bacillota</taxon>
        <taxon>Bacilli</taxon>
        <taxon>Lactobacillales</taxon>
        <taxon>Enterococcaceae</taxon>
        <taxon>Enterococcus</taxon>
    </lineage>
</organism>
<dbReference type="GO" id="GO:0004803">
    <property type="term" value="F:transposase activity"/>
    <property type="evidence" value="ECO:0007669"/>
    <property type="project" value="InterPro"/>
</dbReference>
<dbReference type="AlphaFoldDB" id="A0AAW8UM35"/>
<name>A0AAW8UM35_ENTCA</name>
<protein>
    <submittedName>
        <fullName evidence="1">Transposase</fullName>
    </submittedName>
</protein>
<dbReference type="InterPro" id="IPR009057">
    <property type="entry name" value="Homeodomain-like_sf"/>
</dbReference>
<proteinExistence type="predicted"/>
<dbReference type="GO" id="GO:0006313">
    <property type="term" value="P:DNA transposition"/>
    <property type="evidence" value="ECO:0007669"/>
    <property type="project" value="InterPro"/>
</dbReference>
<gene>
    <name evidence="1" type="ORF">P7I32_11835</name>
</gene>
<dbReference type="Gene3D" id="1.10.10.60">
    <property type="entry name" value="Homeodomain-like"/>
    <property type="match status" value="1"/>
</dbReference>
<dbReference type="SUPFAM" id="SSF46689">
    <property type="entry name" value="Homeodomain-like"/>
    <property type="match status" value="1"/>
</dbReference>
<sequence>MKHRSFTQEFNRQAVLLVLNEGIPVQTVSKKLVVHSNSIYRWIQEYEKYG</sequence>